<feature type="transmembrane region" description="Helical" evidence="1">
    <location>
        <begin position="671"/>
        <end position="696"/>
    </location>
</feature>
<feature type="transmembrane region" description="Helical" evidence="1">
    <location>
        <begin position="341"/>
        <end position="359"/>
    </location>
</feature>
<feature type="transmembrane region" description="Helical" evidence="1">
    <location>
        <begin position="611"/>
        <end position="630"/>
    </location>
</feature>
<feature type="transmembrane region" description="Helical" evidence="1">
    <location>
        <begin position="223"/>
        <end position="243"/>
    </location>
</feature>
<feature type="transmembrane region" description="Helical" evidence="1">
    <location>
        <begin position="1002"/>
        <end position="1023"/>
    </location>
</feature>
<feature type="transmembrane region" description="Helical" evidence="1">
    <location>
        <begin position="973"/>
        <end position="995"/>
    </location>
</feature>
<feature type="transmembrane region" description="Helical" evidence="1">
    <location>
        <begin position="807"/>
        <end position="827"/>
    </location>
</feature>
<dbReference type="KEGG" id="cyp:PCC8801_4054"/>
<protein>
    <recommendedName>
        <fullName evidence="4">DUF2157 domain-containing protein</fullName>
    </recommendedName>
</protein>
<feature type="transmembrane region" description="Helical" evidence="1">
    <location>
        <begin position="708"/>
        <end position="730"/>
    </location>
</feature>
<feature type="transmembrane region" description="Helical" evidence="1">
    <location>
        <begin position="941"/>
        <end position="961"/>
    </location>
</feature>
<keyword evidence="1" id="KW-1133">Transmembrane helix</keyword>
<organism evidence="2 3">
    <name type="scientific">Rippkaea orientalis (strain PCC 8801 / RF-1)</name>
    <name type="common">Cyanothece sp. (strain PCC 8801)</name>
    <dbReference type="NCBI Taxonomy" id="41431"/>
    <lineage>
        <taxon>Bacteria</taxon>
        <taxon>Bacillati</taxon>
        <taxon>Cyanobacteriota</taxon>
        <taxon>Cyanophyceae</taxon>
        <taxon>Oscillatoriophycideae</taxon>
        <taxon>Chroococcales</taxon>
        <taxon>Aphanothecaceae</taxon>
        <taxon>Rippkaea</taxon>
        <taxon>Rippkaea orientalis</taxon>
    </lineage>
</organism>
<evidence type="ECO:0000256" key="1">
    <source>
        <dbReference type="SAM" id="Phobius"/>
    </source>
</evidence>
<feature type="transmembrane region" description="Helical" evidence="1">
    <location>
        <begin position="1158"/>
        <end position="1177"/>
    </location>
</feature>
<sequence length="1324" mass="149873">MTVSSSDRYRQIQLINLTNLSNLLQGIEYWQELNLIPNAQTEIKIVSEVFNNQNNFNLDITTEITLDRLKLGLKTWIDQEILSQANINLSLHVNVFDPAFLDGLDNWLQLGILSDKQVKTLCQTHLTSTIPIPLVKTSPFPPKTTPKPPRKRSTVEDILQRLMAELSVIWLLLLGVFMVVISSGVLAASQWKKFPSVGQYGILWLYTLGFGVASGWTSKKNNLRLTTLALQVVSLVLVPVNFLAMDSFRLWNSPLGWIVMGIAAISLTLLTTKLFNSKTTSDNSFLALLNQLVLSYLQLGWTIPSIPLFATYFGVIGTAILVQFQPKDRETQSLFSTPFTLRVLTVIYSLAVLLIRAIFIARINPLELGLAVAILGWLIVWRFSTNFSFGKRVGESLLLLGWLLSVTSFPWQAIAVSILALVWLTKKLCQTWLQRDLLSILLVVLQLHWLLQRVLPLDSVIQWSIEVTKTQDTPWSLLSLGLFPYLVFIIVLNRLFSRLFKDNLVQLSNKIAIFLGIILTSFSLVSPVLRTLNLAVSTLTLGKVTQAKNKYLRTLTHVGSLLTVVSAINWLFPTLNNTIWGIILLFLMAIEAYLDFIYLKTDSVLRSWGQSSWSLSLILGLLSYACFWVNTSSIIYPKINPILNFIWYFAPVILTVISIKNNSRRVLSTKLSIVCLGLFQGLTFGFAETRLIGLIAATGLMVINTFYLPHWLSATITVGFGISVVTIGLWDGLFGVTVRSPSSWLLIIPILTTILWILHHYLQPKQETMKRSIKYYYSQGVDIWGFLLCSLTLWGLTWHSWAVYGQFIPSSLQAIAASFLLIIIIIYRSWKDPTNWTIYGLGWSLELLTIEVLGMIEKSLITLAVANIILGLLTQILGEWWHKRTEKVQYLSSWHILPLLYGGLGTALRGNFFSSWTGLTSLGLVLIIIGVGKRKERFKPLLYLAIVGVSWSFYELLFYQIEGWPIGDRLSAMATLATTIMYGYRLCCPWLSSYLRFSLRELLIVSHLHWLLGTVFLLSAIFYPMTFNPIIGLGTGIFLTRYAIMQGRNNNNKIIAETWVYLGLIQGGCIGFYASSLVTTPVIFRDIFEIWMGSFIAILSLFIRGLPWQQWGWTSRPWQVLSLLLPLIGVATTFNGITLLVAAGCYGILSTINQQKRLLYLTLLLGDGAILYWFNQFDFIDTFLFPCVVGLSILSIIWIDPFCQRRESQKLRHYLRIFGSSIIGFSSLLFYPNTGLIPGLLSILTILLGLSLQIRAFLFVGTTIFIINGFYQLVILSFTYSLLKWIVGLVMGLIFIWTAANFETHRTQLSSFIHHWITAFEEWE</sequence>
<dbReference type="eggNOG" id="ENOG502Z85Z">
    <property type="taxonomic scope" value="Bacteria"/>
</dbReference>
<feature type="transmembrane region" description="Helical" evidence="1">
    <location>
        <begin position="579"/>
        <end position="599"/>
    </location>
</feature>
<feature type="transmembrane region" description="Helical" evidence="1">
    <location>
        <begin position="642"/>
        <end position="659"/>
    </location>
</feature>
<feature type="transmembrane region" description="Helical" evidence="1">
    <location>
        <begin position="255"/>
        <end position="275"/>
    </location>
</feature>
<evidence type="ECO:0000313" key="3">
    <source>
        <dbReference type="Proteomes" id="UP000008204"/>
    </source>
</evidence>
<feature type="transmembrane region" description="Helical" evidence="1">
    <location>
        <begin position="783"/>
        <end position="801"/>
    </location>
</feature>
<keyword evidence="1" id="KW-0812">Transmembrane</keyword>
<feature type="transmembrane region" description="Helical" evidence="1">
    <location>
        <begin position="1059"/>
        <end position="1078"/>
    </location>
</feature>
<feature type="transmembrane region" description="Helical" evidence="1">
    <location>
        <begin position="742"/>
        <end position="762"/>
    </location>
</feature>
<feature type="transmembrane region" description="Helical" evidence="1">
    <location>
        <begin position="197"/>
        <end position="216"/>
    </location>
</feature>
<proteinExistence type="predicted"/>
<keyword evidence="3" id="KW-1185">Reference proteome</keyword>
<feature type="transmembrane region" description="Helical" evidence="1">
    <location>
        <begin position="475"/>
        <end position="492"/>
    </location>
</feature>
<dbReference type="OrthoDB" id="472871at2"/>
<accession>B7K5T8</accession>
<gene>
    <name evidence="2" type="ordered locus">PCC8801_4054</name>
</gene>
<dbReference type="RefSeq" id="WP_012597244.1">
    <property type="nucleotide sequence ID" value="NC_011726.1"/>
</dbReference>
<feature type="transmembrane region" description="Helical" evidence="1">
    <location>
        <begin position="552"/>
        <end position="572"/>
    </location>
</feature>
<feature type="transmembrane region" description="Helical" evidence="1">
    <location>
        <begin position="366"/>
        <end position="384"/>
    </location>
</feature>
<feature type="transmembrane region" description="Helical" evidence="1">
    <location>
        <begin position="1120"/>
        <end position="1146"/>
    </location>
</feature>
<dbReference type="Proteomes" id="UP000008204">
    <property type="component" value="Chromosome"/>
</dbReference>
<dbReference type="STRING" id="41431.PCC8801_4054"/>
<keyword evidence="1" id="KW-0472">Membrane</keyword>
<feature type="transmembrane region" description="Helical" evidence="1">
    <location>
        <begin position="913"/>
        <end position="932"/>
    </location>
</feature>
<feature type="transmembrane region" description="Helical" evidence="1">
    <location>
        <begin position="396"/>
        <end position="425"/>
    </location>
</feature>
<dbReference type="HOGENOM" id="CLU_256352_0_0_3"/>
<feature type="transmembrane region" description="Helical" evidence="1">
    <location>
        <begin position="1090"/>
        <end position="1108"/>
    </location>
</feature>
<feature type="transmembrane region" description="Helical" evidence="1">
    <location>
        <begin position="168"/>
        <end position="191"/>
    </location>
</feature>
<feature type="transmembrane region" description="Helical" evidence="1">
    <location>
        <begin position="296"/>
        <end position="321"/>
    </location>
</feature>
<feature type="transmembrane region" description="Helical" evidence="1">
    <location>
        <begin position="1243"/>
        <end position="1270"/>
    </location>
</feature>
<feature type="transmembrane region" description="Helical" evidence="1">
    <location>
        <begin position="437"/>
        <end position="455"/>
    </location>
</feature>
<reference evidence="3" key="1">
    <citation type="journal article" date="2011" name="MBio">
        <title>Novel metabolic attributes of the genus Cyanothece, comprising a group of unicellular nitrogen-fixing Cyanobacteria.</title>
        <authorList>
            <person name="Bandyopadhyay A."/>
            <person name="Elvitigala T."/>
            <person name="Welsh E."/>
            <person name="Stockel J."/>
            <person name="Liberton M."/>
            <person name="Min H."/>
            <person name="Sherman L.A."/>
            <person name="Pakrasi H.B."/>
        </authorList>
    </citation>
    <scope>NUCLEOTIDE SEQUENCE [LARGE SCALE GENOMIC DNA]</scope>
    <source>
        <strain evidence="3">PCC 8801</strain>
    </source>
</reference>
<name>B7K5T8_RIPO1</name>
<feature type="transmembrane region" description="Helical" evidence="1">
    <location>
        <begin position="512"/>
        <end position="532"/>
    </location>
</feature>
<evidence type="ECO:0008006" key="4">
    <source>
        <dbReference type="Google" id="ProtNLM"/>
    </source>
</evidence>
<feature type="transmembrane region" description="Helical" evidence="1">
    <location>
        <begin position="1183"/>
        <end position="1202"/>
    </location>
</feature>
<feature type="transmembrane region" description="Helical" evidence="1">
    <location>
        <begin position="860"/>
        <end position="878"/>
    </location>
</feature>
<evidence type="ECO:0000313" key="2">
    <source>
        <dbReference type="EMBL" id="ACK67991.1"/>
    </source>
</evidence>
<dbReference type="EMBL" id="CP001287">
    <property type="protein sequence ID" value="ACK67991.1"/>
    <property type="molecule type" value="Genomic_DNA"/>
</dbReference>
<feature type="transmembrane region" description="Helical" evidence="1">
    <location>
        <begin position="1282"/>
        <end position="1300"/>
    </location>
</feature>